<dbReference type="SUPFAM" id="SSF46938">
    <property type="entry name" value="CRAL/TRIO N-terminal domain"/>
    <property type="match status" value="3"/>
</dbReference>
<dbReference type="InterPro" id="IPR011074">
    <property type="entry name" value="CRAL/TRIO_N_dom"/>
</dbReference>
<dbReference type="PRINTS" id="PR00180">
    <property type="entry name" value="CRETINALDHBP"/>
</dbReference>
<dbReference type="Gene3D" id="3.40.525.10">
    <property type="entry name" value="CRAL-TRIO lipid binding domain"/>
    <property type="match status" value="3"/>
</dbReference>
<gene>
    <name evidence="2" type="ORF">CLUMA_CG019986</name>
</gene>
<dbReference type="OrthoDB" id="1434354at2759"/>
<dbReference type="Gene3D" id="1.10.8.20">
    <property type="entry name" value="N-terminal domain of phosphatidylinositol transfer protein sec14p"/>
    <property type="match status" value="3"/>
</dbReference>
<evidence type="ECO:0000313" key="2">
    <source>
        <dbReference type="EMBL" id="CRL06985.1"/>
    </source>
</evidence>
<sequence>MDKRTMEKYQAISTTPVDEYKCQLSEELENMAKDELRETEETRKHGIEALREWALKNPRIIKTRLDTNWLLRHLRFRKFSVPMAMEAIERMMVVKDGPFGKGWFERIEVARPSVLRLLDTGFAFLLPERDYMGRRVIFYRPGVSNPMSPTCGFDVLTLMTSLFILLCEYEEDQIRGVVHVADASGIKMPHFTVFSPTYSFRIGKVTERILPLRHKGFHVVNVHKSLRLVHDVIMSQMSEKLKKRAHLYSNFDEFKAIETSKLPKEYGGTIPMKEMIDATKKLLLEKRDDHLLLSEMKVRQEFYPKQVLDGSVKTLKYLLNSPELYDKYQAKSITPVDKYKFTLSDELRKIAKEELRETDETREHALKALRDWAIKNPRIETLRLDSVFLLRFLRFKKFSIPMAQEALERYLVLRKYIYEGQFIYQNFDYKIPQLYALIDNGLAFALPQRDHLGRRVIFYRPRIFNPSKNLANDIIRLPGVVLETLLEDEENQIRGCVHVGDGSGLGLNYLTVLTPQQAYRIVKNCEKMVPMRHKEFHGTLCPPALKFVLEWGLSLMSPKLRSRVKLHSKLDDKDAIDRKLLPLEYGGTIPMREMIEMFKKELEAKRDVLLSHDEMNIRFELYPEAVRIGSAKALKVPLSAPDSAFETKKDYQAKSITPVDKYKFTLSDELRKIAKEELRETDETREHALKALRDWAIKNPRIETLRLDSVFLLRFLRFKKFSIPMAQEALERYLVLRKYIYEGQFIYQNFDYKIPQLYALIDNGLAFALPQRDHLGRRIIFYRPRAFNPSKNIPHDIIRLPGVVFETLLEDEENQIRGCVHVADGSGLGLNYLTVLTPQQAFRIIKNCERMVPMRHKEFHGLCPPSLKFVLEWALAMMSPKLRSRVRIHSKLDDANSVDTKLLPLEYGGTIPMREMIEMFKKELEAKRDVLLSHDEMNVRLELYPESVRQGSTRSLKIPLSAPDSAFDEKKDLIGMKGIQGSFRKLEID</sequence>
<protein>
    <submittedName>
        <fullName evidence="2">CLUMA_CG019986, isoform B</fullName>
    </submittedName>
</protein>
<dbReference type="AlphaFoldDB" id="A0A1J1J7V7"/>
<keyword evidence="3" id="KW-1185">Reference proteome</keyword>
<evidence type="ECO:0000259" key="1">
    <source>
        <dbReference type="PROSITE" id="PS50191"/>
    </source>
</evidence>
<dbReference type="SMART" id="SM00516">
    <property type="entry name" value="SEC14"/>
    <property type="match status" value="2"/>
</dbReference>
<dbReference type="CDD" id="cd00170">
    <property type="entry name" value="SEC14"/>
    <property type="match status" value="3"/>
</dbReference>
<dbReference type="EMBL" id="CVRI01000069">
    <property type="protein sequence ID" value="CRL06985.1"/>
    <property type="molecule type" value="Genomic_DNA"/>
</dbReference>
<feature type="domain" description="CRAL-TRIO" evidence="1">
    <location>
        <begin position="757"/>
        <end position="915"/>
    </location>
</feature>
<organism evidence="2 3">
    <name type="scientific">Clunio marinus</name>
    <dbReference type="NCBI Taxonomy" id="568069"/>
    <lineage>
        <taxon>Eukaryota</taxon>
        <taxon>Metazoa</taxon>
        <taxon>Ecdysozoa</taxon>
        <taxon>Arthropoda</taxon>
        <taxon>Hexapoda</taxon>
        <taxon>Insecta</taxon>
        <taxon>Pterygota</taxon>
        <taxon>Neoptera</taxon>
        <taxon>Endopterygota</taxon>
        <taxon>Diptera</taxon>
        <taxon>Nematocera</taxon>
        <taxon>Chironomoidea</taxon>
        <taxon>Chironomidae</taxon>
        <taxon>Clunio</taxon>
    </lineage>
</organism>
<reference evidence="2 3" key="1">
    <citation type="submission" date="2015-04" db="EMBL/GenBank/DDBJ databases">
        <authorList>
            <person name="Syromyatnikov M.Y."/>
            <person name="Popov V.N."/>
        </authorList>
    </citation>
    <scope>NUCLEOTIDE SEQUENCE [LARGE SCALE GENOMIC DNA]</scope>
</reference>
<proteinExistence type="predicted"/>
<dbReference type="PANTHER" id="PTHR10174:SF208">
    <property type="entry name" value="CRAL-TRIO DOMAIN-CONTAINING PROTEIN DDB_G0278031"/>
    <property type="match status" value="1"/>
</dbReference>
<dbReference type="SMART" id="SM01100">
    <property type="entry name" value="CRAL_TRIO_N"/>
    <property type="match status" value="3"/>
</dbReference>
<evidence type="ECO:0000313" key="3">
    <source>
        <dbReference type="Proteomes" id="UP000183832"/>
    </source>
</evidence>
<name>A0A1J1J7V7_9DIPT</name>
<dbReference type="Gene3D" id="1.20.5.1200">
    <property type="entry name" value="Alpha-tocopherol transfer"/>
    <property type="match status" value="3"/>
</dbReference>
<accession>A0A1J1J7V7</accession>
<dbReference type="GO" id="GO:1902936">
    <property type="term" value="F:phosphatidylinositol bisphosphate binding"/>
    <property type="evidence" value="ECO:0007669"/>
    <property type="project" value="TreeGrafter"/>
</dbReference>
<dbReference type="PROSITE" id="PS50191">
    <property type="entry name" value="CRAL_TRIO"/>
    <property type="match status" value="3"/>
</dbReference>
<feature type="domain" description="CRAL-TRIO" evidence="1">
    <location>
        <begin position="111"/>
        <end position="274"/>
    </location>
</feature>
<dbReference type="PANTHER" id="PTHR10174">
    <property type="entry name" value="ALPHA-TOCOPHEROL TRANSFER PROTEIN-RELATED"/>
    <property type="match status" value="1"/>
</dbReference>
<dbReference type="Pfam" id="PF00650">
    <property type="entry name" value="CRAL_TRIO"/>
    <property type="match status" value="3"/>
</dbReference>
<feature type="domain" description="CRAL-TRIO" evidence="1">
    <location>
        <begin position="434"/>
        <end position="593"/>
    </location>
</feature>
<dbReference type="GO" id="GO:0016020">
    <property type="term" value="C:membrane"/>
    <property type="evidence" value="ECO:0007669"/>
    <property type="project" value="TreeGrafter"/>
</dbReference>
<dbReference type="InterPro" id="IPR036865">
    <property type="entry name" value="CRAL-TRIO_dom_sf"/>
</dbReference>
<dbReference type="Proteomes" id="UP000183832">
    <property type="component" value="Unassembled WGS sequence"/>
</dbReference>
<dbReference type="InterPro" id="IPR001251">
    <property type="entry name" value="CRAL-TRIO_dom"/>
</dbReference>
<dbReference type="InterPro" id="IPR036273">
    <property type="entry name" value="CRAL/TRIO_N_dom_sf"/>
</dbReference>
<dbReference type="SUPFAM" id="SSF52087">
    <property type="entry name" value="CRAL/TRIO domain"/>
    <property type="match status" value="3"/>
</dbReference>